<keyword evidence="1" id="KW-0812">Transmembrane</keyword>
<keyword evidence="4" id="KW-1185">Reference proteome</keyword>
<evidence type="ECO:0000313" key="2">
    <source>
        <dbReference type="EMBL" id="MDV7694985.1"/>
    </source>
</evidence>
<dbReference type="EMBL" id="WERX01000033">
    <property type="protein sequence ID" value="MDV7694985.1"/>
    <property type="molecule type" value="Genomic_DNA"/>
</dbReference>
<dbReference type="Proteomes" id="UP000077280">
    <property type="component" value="Unassembled WGS sequence"/>
</dbReference>
<evidence type="ECO:0000313" key="3">
    <source>
        <dbReference type="EMBL" id="OAD63436.1"/>
    </source>
</evidence>
<reference evidence="2" key="2">
    <citation type="submission" date="2019-10" db="EMBL/GenBank/DDBJ databases">
        <title>Malate fermentation in French cider.</title>
        <authorList>
            <person name="Cousin F.J."/>
            <person name="Medina Fernandez S."/>
            <person name="Misery B."/>
            <person name="Laplace J.-M."/>
            <person name="Cretenet M."/>
        </authorList>
    </citation>
    <scope>NUCLEOTIDE SEQUENCE</scope>
    <source>
        <strain evidence="2">UCMA15901</strain>
    </source>
</reference>
<evidence type="ECO:0000313" key="4">
    <source>
        <dbReference type="Proteomes" id="UP000077280"/>
    </source>
</evidence>
<gene>
    <name evidence="3" type="ORF">A7K95_09580</name>
    <name evidence="2" type="ORF">GA842_08990</name>
</gene>
<protein>
    <submittedName>
        <fullName evidence="2">Uncharacterized protein</fullName>
    </submittedName>
</protein>
<dbReference type="RefSeq" id="WP_068807777.1">
    <property type="nucleotide sequence ID" value="NZ_CP158977.1"/>
</dbReference>
<sequence length="116" mass="12966">MLVWRGKGLLVLVSGMLGGLGVGLISGALESTNMATLLQTGITLIVFGLVSAGINYLFCKYFISKEKRVFVDEQTLQQVEVKDRSALFFIPNRIWTYIYGIFFVGLGLFQLIDYFI</sequence>
<dbReference type="GeneID" id="93383831"/>
<reference evidence="3 4" key="1">
    <citation type="submission" date="2016-05" db="EMBL/GenBank/DDBJ databases">
        <title>Draft genome sequence of Pediococcus parvulus 2.6, a probiotic beta-glucan producer strain.</title>
        <authorList>
            <person name="Mohedano M.L."/>
            <person name="Perez-Ramos A."/>
            <person name="Duenas M.T."/>
            <person name="Lamontanara A."/>
            <person name="Orru L."/>
            <person name="Spano G."/>
            <person name="Capozzi V."/>
            <person name="Lopez P."/>
        </authorList>
    </citation>
    <scope>NUCLEOTIDE SEQUENCE [LARGE SCALE GENOMIC DNA]</scope>
    <source>
        <strain evidence="3 4">2.6</strain>
    </source>
</reference>
<proteinExistence type="predicted"/>
<evidence type="ECO:0000313" key="5">
    <source>
        <dbReference type="Proteomes" id="UP001275867"/>
    </source>
</evidence>
<dbReference type="AlphaFoldDB" id="A0AAP5WGP1"/>
<feature type="transmembrane region" description="Helical" evidence="1">
    <location>
        <begin position="35"/>
        <end position="58"/>
    </location>
</feature>
<comment type="caution">
    <text evidence="2">The sequence shown here is derived from an EMBL/GenBank/DDBJ whole genome shotgun (WGS) entry which is preliminary data.</text>
</comment>
<keyword evidence="1" id="KW-1133">Transmembrane helix</keyword>
<name>A0AAP5WGP1_9LACO</name>
<organism evidence="2 5">
    <name type="scientific">Pediococcus parvulus</name>
    <dbReference type="NCBI Taxonomy" id="54062"/>
    <lineage>
        <taxon>Bacteria</taxon>
        <taxon>Bacillati</taxon>
        <taxon>Bacillota</taxon>
        <taxon>Bacilli</taxon>
        <taxon>Lactobacillales</taxon>
        <taxon>Lactobacillaceae</taxon>
        <taxon>Pediococcus</taxon>
    </lineage>
</organism>
<dbReference type="EMBL" id="LXND01000075">
    <property type="protein sequence ID" value="OAD63436.1"/>
    <property type="molecule type" value="Genomic_DNA"/>
</dbReference>
<feature type="transmembrane region" description="Helical" evidence="1">
    <location>
        <begin position="9"/>
        <end position="29"/>
    </location>
</feature>
<evidence type="ECO:0000256" key="1">
    <source>
        <dbReference type="SAM" id="Phobius"/>
    </source>
</evidence>
<accession>A0AAP5WGP1</accession>
<dbReference type="Proteomes" id="UP001275867">
    <property type="component" value="Unassembled WGS sequence"/>
</dbReference>
<feature type="transmembrane region" description="Helical" evidence="1">
    <location>
        <begin position="94"/>
        <end position="112"/>
    </location>
</feature>
<keyword evidence="1" id="KW-0472">Membrane</keyword>